<dbReference type="Proteomes" id="UP001162992">
    <property type="component" value="Chromosome 13"/>
</dbReference>
<evidence type="ECO:0000313" key="1">
    <source>
        <dbReference type="EMBL" id="KAJ7532735.1"/>
    </source>
</evidence>
<accession>A0ACC2BSJ4</accession>
<reference evidence="2" key="1">
    <citation type="journal article" date="2024" name="Proc. Natl. Acad. Sci. U.S.A.">
        <title>Extraordinary preservation of gene collinearity over three hundred million years revealed in homosporous lycophytes.</title>
        <authorList>
            <person name="Li C."/>
            <person name="Wickell D."/>
            <person name="Kuo L.Y."/>
            <person name="Chen X."/>
            <person name="Nie B."/>
            <person name="Liao X."/>
            <person name="Peng D."/>
            <person name="Ji J."/>
            <person name="Jenkins J."/>
            <person name="Williams M."/>
            <person name="Shu S."/>
            <person name="Plott C."/>
            <person name="Barry K."/>
            <person name="Rajasekar S."/>
            <person name="Grimwood J."/>
            <person name="Han X."/>
            <person name="Sun S."/>
            <person name="Hou Z."/>
            <person name="He W."/>
            <person name="Dai G."/>
            <person name="Sun C."/>
            <person name="Schmutz J."/>
            <person name="Leebens-Mack J.H."/>
            <person name="Li F.W."/>
            <person name="Wang L."/>
        </authorList>
    </citation>
    <scope>NUCLEOTIDE SEQUENCE [LARGE SCALE GENOMIC DNA]</scope>
    <source>
        <strain evidence="2">cv. PW_Plant_1</strain>
    </source>
</reference>
<name>A0ACC2BSJ4_DIPCM</name>
<evidence type="ECO:0000313" key="2">
    <source>
        <dbReference type="Proteomes" id="UP001162992"/>
    </source>
</evidence>
<sequence length="479" mass="52808">MVAKGGSRLAAHFWNEEIESSRSLDAVVRTVPNEPPPLPILRTSKLSRAQQLLLLQRLVGLPCMPSYAPDLDSSAGLVLDRVLASTGGNAWWATLTGRIRAQRLFSQQKEPDRAANVSSNSVRGWSQAKRLLDMSLYALCMRVRMILGPKTSLNLSAEMDSLQGLSYHSKISSYRGQATLRHKLRRHHVIAEAAWNQLSVDRETNYWILPIACSFDIESSQKNSLIQYRVGMYHSSGVLLGYDGQEVKRVPAGALPGTHARAAVLLGKNFDVWKAQSGQPNRKLRKPYNLLAARPHVTISSFLGGIVNTRLNPRHLDFNKNAAESSASSGSLQIQSYNYSPVSADLFASLGFTAQVGLFQRSFLDRTKFGARIGFGAASSVAAATMKSVISAEASLEEKQEHQCPTLDISVEQQILGPLQARLDARFSLRAITQRAWPDMHDITYGLDCSLESFGAAKLVVWYSPSRNEGMAEIRLLET</sequence>
<gene>
    <name evidence="1" type="ORF">O6H91_13G017200</name>
</gene>
<proteinExistence type="predicted"/>
<comment type="caution">
    <text evidence="1">The sequence shown here is derived from an EMBL/GenBank/DDBJ whole genome shotgun (WGS) entry which is preliminary data.</text>
</comment>
<protein>
    <submittedName>
        <fullName evidence="1">Uncharacterized protein</fullName>
    </submittedName>
</protein>
<organism evidence="1 2">
    <name type="scientific">Diphasiastrum complanatum</name>
    <name type="common">Issler's clubmoss</name>
    <name type="synonym">Lycopodium complanatum</name>
    <dbReference type="NCBI Taxonomy" id="34168"/>
    <lineage>
        <taxon>Eukaryota</taxon>
        <taxon>Viridiplantae</taxon>
        <taxon>Streptophyta</taxon>
        <taxon>Embryophyta</taxon>
        <taxon>Tracheophyta</taxon>
        <taxon>Lycopodiopsida</taxon>
        <taxon>Lycopodiales</taxon>
        <taxon>Lycopodiaceae</taxon>
        <taxon>Lycopodioideae</taxon>
        <taxon>Diphasiastrum</taxon>
    </lineage>
</organism>
<keyword evidence="2" id="KW-1185">Reference proteome</keyword>
<dbReference type="EMBL" id="CM055104">
    <property type="protein sequence ID" value="KAJ7532735.1"/>
    <property type="molecule type" value="Genomic_DNA"/>
</dbReference>